<dbReference type="AlphaFoldDB" id="A0AA43QQ30"/>
<proteinExistence type="predicted"/>
<name>A0AA43QQ30_9LECA</name>
<evidence type="ECO:0000313" key="2">
    <source>
        <dbReference type="EMBL" id="MDI1488345.1"/>
    </source>
</evidence>
<organism evidence="2 3">
    <name type="scientific">Ramalina farinacea</name>
    <dbReference type="NCBI Taxonomy" id="258253"/>
    <lineage>
        <taxon>Eukaryota</taxon>
        <taxon>Fungi</taxon>
        <taxon>Dikarya</taxon>
        <taxon>Ascomycota</taxon>
        <taxon>Pezizomycotina</taxon>
        <taxon>Lecanoromycetes</taxon>
        <taxon>OSLEUM clade</taxon>
        <taxon>Lecanoromycetidae</taxon>
        <taxon>Lecanorales</taxon>
        <taxon>Lecanorineae</taxon>
        <taxon>Ramalinaceae</taxon>
        <taxon>Ramalina</taxon>
    </lineage>
</organism>
<comment type="caution">
    <text evidence="2">The sequence shown here is derived from an EMBL/GenBank/DDBJ whole genome shotgun (WGS) entry which is preliminary data.</text>
</comment>
<evidence type="ECO:0000313" key="3">
    <source>
        <dbReference type="Proteomes" id="UP001161017"/>
    </source>
</evidence>
<dbReference type="SUPFAM" id="SSF53474">
    <property type="entry name" value="alpha/beta-Hydrolases"/>
    <property type="match status" value="1"/>
</dbReference>
<dbReference type="InterPro" id="IPR002925">
    <property type="entry name" value="Dienelactn_hydro"/>
</dbReference>
<evidence type="ECO:0000259" key="1">
    <source>
        <dbReference type="Pfam" id="PF01738"/>
    </source>
</evidence>
<dbReference type="PANTHER" id="PTHR47668">
    <property type="entry name" value="DIENELACTONE HYDROLASE FAMILY PROTEIN (AFU_ORTHOLOGUE AFUA_6G01940)"/>
    <property type="match status" value="1"/>
</dbReference>
<dbReference type="EMBL" id="JAPUFD010000007">
    <property type="protein sequence ID" value="MDI1488345.1"/>
    <property type="molecule type" value="Genomic_DNA"/>
</dbReference>
<sequence length="250" mass="27494">MAELNPHCCANPAVTVDYKPKGSYTEFAGLNIYETAPNASSTCGIIAINDVFGMASQTLQGADRMASAVNARVIVPDFFDGHPLDMSLYPPDTEEKMKAAKAWREKHGDTDEGLSALLRVRKALDDKYPTIKSWGIYGLCWGGKVAIMASGKDSAFAVSGTAHPGRIESDDADKLTIPHICLFSQKDAEPEVVEKYRSALKAKNNVEVDQYSNMQHGWMGARGFYNGEQSVKEFERGYDQLAAFFSKYLK</sequence>
<dbReference type="GO" id="GO:0016787">
    <property type="term" value="F:hydrolase activity"/>
    <property type="evidence" value="ECO:0007669"/>
    <property type="project" value="InterPro"/>
</dbReference>
<dbReference type="Proteomes" id="UP001161017">
    <property type="component" value="Unassembled WGS sequence"/>
</dbReference>
<dbReference type="InterPro" id="IPR029058">
    <property type="entry name" value="AB_hydrolase_fold"/>
</dbReference>
<keyword evidence="3" id="KW-1185">Reference proteome</keyword>
<dbReference type="Pfam" id="PF01738">
    <property type="entry name" value="DLH"/>
    <property type="match status" value="1"/>
</dbReference>
<protein>
    <recommendedName>
        <fullName evidence="1">Dienelactone hydrolase domain-containing protein</fullName>
    </recommendedName>
</protein>
<dbReference type="PANTHER" id="PTHR47668:SF1">
    <property type="entry name" value="DIENELACTONE HYDROLASE DOMAIN-CONTAINING PROTEIN-RELATED"/>
    <property type="match status" value="1"/>
</dbReference>
<accession>A0AA43QQ30</accession>
<dbReference type="Gene3D" id="3.40.50.1820">
    <property type="entry name" value="alpha/beta hydrolase"/>
    <property type="match status" value="1"/>
</dbReference>
<gene>
    <name evidence="2" type="ORF">OHK93_007620</name>
</gene>
<feature type="domain" description="Dienelactone hydrolase" evidence="1">
    <location>
        <begin position="35"/>
        <end position="234"/>
    </location>
</feature>
<reference evidence="2" key="1">
    <citation type="journal article" date="2023" name="Genome Biol. Evol.">
        <title>First Whole Genome Sequence and Flow Cytometry Genome Size Data for the Lichen-Forming Fungus Ramalina farinacea (Ascomycota).</title>
        <authorList>
            <person name="Llewellyn T."/>
            <person name="Mian S."/>
            <person name="Hill R."/>
            <person name="Leitch I.J."/>
            <person name="Gaya E."/>
        </authorList>
    </citation>
    <scope>NUCLEOTIDE SEQUENCE</scope>
    <source>
        <strain evidence="2">LIQ254RAFAR</strain>
    </source>
</reference>